<evidence type="ECO:0000313" key="2">
    <source>
        <dbReference type="Proteomes" id="UP000186456"/>
    </source>
</evidence>
<sequence>MTRIHLHAPTFSRDIEIDAVDDLIEAEGLTWLREGEVDGVPRYVPAAAG</sequence>
<protein>
    <submittedName>
        <fullName evidence="1">Uncharacterized protein</fullName>
    </submittedName>
</protein>
<dbReference type="Proteomes" id="UP000186456">
    <property type="component" value="Unassembled WGS sequence"/>
</dbReference>
<accession>A0A1H0PP75</accession>
<dbReference type="AlphaFoldDB" id="A0A1H0PP75"/>
<proteinExistence type="predicted"/>
<dbReference type="EMBL" id="FNJN01000004">
    <property type="protein sequence ID" value="SDP06455.1"/>
    <property type="molecule type" value="Genomic_DNA"/>
</dbReference>
<name>A0A1H0PP75_MICTS</name>
<gene>
    <name evidence="1" type="ORF">SAMN04487788_1897</name>
</gene>
<reference evidence="1 2" key="1">
    <citation type="submission" date="2016-10" db="EMBL/GenBank/DDBJ databases">
        <authorList>
            <person name="de Groot N.N."/>
        </authorList>
    </citation>
    <scope>NUCLEOTIDE SEQUENCE [LARGE SCALE GENOMIC DNA]</scope>
    <source>
        <strain evidence="1 2">StLB037</strain>
    </source>
</reference>
<evidence type="ECO:0000313" key="1">
    <source>
        <dbReference type="EMBL" id="SDP06455.1"/>
    </source>
</evidence>
<organism evidence="1 2">
    <name type="scientific">Microbacterium testaceum (strain StLB037)</name>
    <dbReference type="NCBI Taxonomy" id="979556"/>
    <lineage>
        <taxon>Bacteria</taxon>
        <taxon>Bacillati</taxon>
        <taxon>Actinomycetota</taxon>
        <taxon>Actinomycetes</taxon>
        <taxon>Micrococcales</taxon>
        <taxon>Microbacteriaceae</taxon>
        <taxon>Microbacterium</taxon>
    </lineage>
</organism>
<dbReference type="RefSeq" id="WP_176786346.1">
    <property type="nucleotide sequence ID" value="NZ_FNJN01000004.1"/>
</dbReference>